<evidence type="ECO:0000313" key="18">
    <source>
        <dbReference type="Proteomes" id="UP000559182"/>
    </source>
</evidence>
<dbReference type="RefSeq" id="WP_183320151.1">
    <property type="nucleotide sequence ID" value="NZ_JACHVQ010000001.1"/>
</dbReference>
<keyword evidence="9 15" id="KW-0058">Aromatic hydrocarbons catabolism</keyword>
<dbReference type="GO" id="GO:0008198">
    <property type="term" value="F:ferrous iron binding"/>
    <property type="evidence" value="ECO:0007669"/>
    <property type="project" value="InterPro"/>
</dbReference>
<evidence type="ECO:0000256" key="6">
    <source>
        <dbReference type="ARBA" id="ARBA00022190"/>
    </source>
</evidence>
<feature type="domain" description="VOC" evidence="16">
    <location>
        <begin position="145"/>
        <end position="265"/>
    </location>
</feature>
<comment type="caution">
    <text evidence="17">The sequence shown here is derived from an EMBL/GenBank/DDBJ whole genome shotgun (WGS) entry which is preliminary data.</text>
</comment>
<dbReference type="PROSITE" id="PS00082">
    <property type="entry name" value="EXTRADIOL_DIOXYGENAS"/>
    <property type="match status" value="1"/>
</dbReference>
<sequence length="303" mass="33706">MGVMRLGYVHVRVTDLEASRFHYGETLGMKVVHETPNQIYYKGWDEFDHHSVVLEEGGVGLVKLGYKVEKSTDLDAIENRAQNFGCITERMSTGSNVAVGDGVRIVLPSEHVVELYHEIDYVGTEVGLLNPDPFPRHLVGVGVPRIDHALITCEDPAAQERFFSEVLGFRPVERVVTELDDGDLIGSWMSCTNTPHDIAFIKGENGKLHHFAYNLTDWTAIKHAGGIFAMDDVSVDVGPTQHGITRGETIYFFDPSGNRNEVFSGGYQTFADSPPITWTADQLAKGIFYIGRELNERFTSIVT</sequence>
<dbReference type="EMBL" id="JACHVQ010000001">
    <property type="protein sequence ID" value="MBB2891955.1"/>
    <property type="molecule type" value="Genomic_DNA"/>
</dbReference>
<dbReference type="SUPFAM" id="SSF54593">
    <property type="entry name" value="Glyoxalase/Bleomycin resistance protein/Dihydroxybiphenyl dioxygenase"/>
    <property type="match status" value="1"/>
</dbReference>
<evidence type="ECO:0000256" key="11">
    <source>
        <dbReference type="ARBA" id="ARBA00023002"/>
    </source>
</evidence>
<dbReference type="EC" id="1.13.11.2" evidence="5"/>
<keyword evidence="10 15" id="KW-0223">Dioxygenase</keyword>
<dbReference type="InterPro" id="IPR029068">
    <property type="entry name" value="Glyas_Bleomycin-R_OHBP_Dase"/>
</dbReference>
<protein>
    <recommendedName>
        <fullName evidence="6">Metapyrocatechase</fullName>
        <ecNumber evidence="5">1.13.11.2</ecNumber>
    </recommendedName>
    <alternativeName>
        <fullName evidence="14">CatO2ase</fullName>
    </alternativeName>
    <alternativeName>
        <fullName evidence="13">Catechol 2,3-dioxygenase</fullName>
    </alternativeName>
</protein>
<keyword evidence="11 15" id="KW-0560">Oxidoreductase</keyword>
<evidence type="ECO:0000256" key="3">
    <source>
        <dbReference type="ARBA" id="ARBA00008784"/>
    </source>
</evidence>
<evidence type="ECO:0000256" key="4">
    <source>
        <dbReference type="ARBA" id="ARBA00011881"/>
    </source>
</evidence>
<gene>
    <name evidence="17" type="ORF">FHU39_001939</name>
</gene>
<name>A0A839N9S2_9MICO</name>
<comment type="catalytic activity">
    <reaction evidence="1">
        <text>catechol + O2 = (2Z,4E)-2-hydroxy-6-oxohexa-2,4-dienoate + H(+)</text>
        <dbReference type="Rhea" id="RHEA:17337"/>
        <dbReference type="ChEBI" id="CHEBI:15378"/>
        <dbReference type="ChEBI" id="CHEBI:15379"/>
        <dbReference type="ChEBI" id="CHEBI:18135"/>
        <dbReference type="ChEBI" id="CHEBI:71198"/>
        <dbReference type="EC" id="1.13.11.2"/>
    </reaction>
</comment>
<dbReference type="NCBIfam" id="TIGR03211">
    <property type="entry name" value="catechol_2_3"/>
    <property type="match status" value="1"/>
</dbReference>
<evidence type="ECO:0000256" key="8">
    <source>
        <dbReference type="ARBA" id="ARBA00022737"/>
    </source>
</evidence>
<evidence type="ECO:0000256" key="10">
    <source>
        <dbReference type="ARBA" id="ARBA00022964"/>
    </source>
</evidence>
<feature type="domain" description="VOC" evidence="16">
    <location>
        <begin position="5"/>
        <end position="118"/>
    </location>
</feature>
<dbReference type="Proteomes" id="UP000559182">
    <property type="component" value="Unassembled WGS sequence"/>
</dbReference>
<reference evidence="17 18" key="1">
    <citation type="submission" date="2020-08" db="EMBL/GenBank/DDBJ databases">
        <title>Sequencing the genomes of 1000 actinobacteria strains.</title>
        <authorList>
            <person name="Klenk H.-P."/>
        </authorList>
    </citation>
    <scope>NUCLEOTIDE SEQUENCE [LARGE SCALE GENOMIC DNA]</scope>
    <source>
        <strain evidence="17 18">DSM 105369</strain>
    </source>
</reference>
<keyword evidence="8" id="KW-0677">Repeat</keyword>
<dbReference type="AlphaFoldDB" id="A0A839N9S2"/>
<dbReference type="GO" id="GO:0018577">
    <property type="term" value="F:catechol 2,3-dioxygenase activity"/>
    <property type="evidence" value="ECO:0007669"/>
    <property type="project" value="UniProtKB-EC"/>
</dbReference>
<keyword evidence="18" id="KW-1185">Reference proteome</keyword>
<dbReference type="InterPro" id="IPR004360">
    <property type="entry name" value="Glyas_Fos-R_dOase_dom"/>
</dbReference>
<dbReference type="InterPro" id="IPR037523">
    <property type="entry name" value="VOC_core"/>
</dbReference>
<evidence type="ECO:0000256" key="5">
    <source>
        <dbReference type="ARBA" id="ARBA00013117"/>
    </source>
</evidence>
<evidence type="ECO:0000256" key="7">
    <source>
        <dbReference type="ARBA" id="ARBA00022723"/>
    </source>
</evidence>
<dbReference type="InterPro" id="IPR050383">
    <property type="entry name" value="GlyoxalaseI/FosfomycinResist"/>
</dbReference>
<evidence type="ECO:0000259" key="16">
    <source>
        <dbReference type="PROSITE" id="PS51819"/>
    </source>
</evidence>
<evidence type="ECO:0000256" key="12">
    <source>
        <dbReference type="ARBA" id="ARBA00023004"/>
    </source>
</evidence>
<organism evidence="17 18">
    <name type="scientific">Flexivirga oryzae</name>
    <dbReference type="NCBI Taxonomy" id="1794944"/>
    <lineage>
        <taxon>Bacteria</taxon>
        <taxon>Bacillati</taxon>
        <taxon>Actinomycetota</taxon>
        <taxon>Actinomycetes</taxon>
        <taxon>Micrococcales</taxon>
        <taxon>Dermacoccaceae</taxon>
        <taxon>Flexivirga</taxon>
    </lineage>
</organism>
<evidence type="ECO:0000256" key="2">
    <source>
        <dbReference type="ARBA" id="ARBA00001954"/>
    </source>
</evidence>
<evidence type="ECO:0000256" key="15">
    <source>
        <dbReference type="RuleBase" id="RU000683"/>
    </source>
</evidence>
<proteinExistence type="inferred from homology"/>
<evidence type="ECO:0000256" key="13">
    <source>
        <dbReference type="ARBA" id="ARBA00030369"/>
    </source>
</evidence>
<keyword evidence="7" id="KW-0479">Metal-binding</keyword>
<comment type="subunit">
    <text evidence="4">Homotetramer.</text>
</comment>
<comment type="cofactor">
    <cofactor evidence="2 15">
        <name>Fe(2+)</name>
        <dbReference type="ChEBI" id="CHEBI:29033"/>
    </cofactor>
</comment>
<dbReference type="Pfam" id="PF00903">
    <property type="entry name" value="Glyoxalase"/>
    <property type="match status" value="1"/>
</dbReference>
<keyword evidence="12 15" id="KW-0408">Iron</keyword>
<comment type="similarity">
    <text evidence="3 15">Belongs to the extradiol ring-cleavage dioxygenase family.</text>
</comment>
<dbReference type="PROSITE" id="PS51819">
    <property type="entry name" value="VOC"/>
    <property type="match status" value="2"/>
</dbReference>
<evidence type="ECO:0000256" key="1">
    <source>
        <dbReference type="ARBA" id="ARBA00000163"/>
    </source>
</evidence>
<dbReference type="Gene3D" id="3.10.180.10">
    <property type="entry name" value="2,3-Dihydroxybiphenyl 1,2-Dioxygenase, domain 1"/>
    <property type="match status" value="2"/>
</dbReference>
<dbReference type="PANTHER" id="PTHR21366:SF31">
    <property type="entry name" value="METALLOTHIOL TRANSFERASE FOSB"/>
    <property type="match status" value="1"/>
</dbReference>
<dbReference type="PANTHER" id="PTHR21366">
    <property type="entry name" value="GLYOXALASE FAMILY PROTEIN"/>
    <property type="match status" value="1"/>
</dbReference>
<dbReference type="InterPro" id="IPR000486">
    <property type="entry name" value="Xdiol_ring_cleave_dOase_1/2"/>
</dbReference>
<dbReference type="Pfam" id="PF22247">
    <property type="entry name" value="Diox-like_N"/>
    <property type="match status" value="1"/>
</dbReference>
<evidence type="ECO:0000313" key="17">
    <source>
        <dbReference type="EMBL" id="MBB2891955.1"/>
    </source>
</evidence>
<accession>A0A839N9S2</accession>
<evidence type="ECO:0000256" key="9">
    <source>
        <dbReference type="ARBA" id="ARBA00022797"/>
    </source>
</evidence>
<dbReference type="InterPro" id="IPR054560">
    <property type="entry name" value="XylE-like_N"/>
</dbReference>
<dbReference type="InterPro" id="IPR017624">
    <property type="entry name" value="Catechol_2-3_dOase"/>
</dbReference>
<evidence type="ECO:0000256" key="14">
    <source>
        <dbReference type="ARBA" id="ARBA00031146"/>
    </source>
</evidence>